<protein>
    <submittedName>
        <fullName evidence="3">PTS system fructose IIA component</fullName>
    </submittedName>
</protein>
<sequence length="139" mass="15485">MSKIIIASHHKLAKGLKDTLEYILPNSIEIIPITAYVDDRSIGDLVSGVFDKIDEGEQVIAFTDIMGGSVNQEFAKRIGRENYYLITGVNLPLLLNITLLLQNGEVDEEDIRNAIEESKNQMIFVNDAMASSNLDDEDE</sequence>
<dbReference type="InterPro" id="IPR004701">
    <property type="entry name" value="PTS_EIIA_man-typ"/>
</dbReference>
<keyword evidence="1" id="KW-0808">Transferase</keyword>
<proteinExistence type="predicted"/>
<comment type="caution">
    <text evidence="3">The sequence shown here is derived from an EMBL/GenBank/DDBJ whole genome shotgun (WGS) entry which is preliminary data.</text>
</comment>
<keyword evidence="4" id="KW-1185">Reference proteome</keyword>
<dbReference type="eggNOG" id="COG2893">
    <property type="taxonomic scope" value="Bacteria"/>
</dbReference>
<evidence type="ECO:0000259" key="2">
    <source>
        <dbReference type="PROSITE" id="PS51096"/>
    </source>
</evidence>
<gene>
    <name evidence="3" type="ORF">HMPREF9290_0723</name>
</gene>
<dbReference type="GO" id="GO:0016020">
    <property type="term" value="C:membrane"/>
    <property type="evidence" value="ECO:0007669"/>
    <property type="project" value="InterPro"/>
</dbReference>
<accession>F0GX38</accession>
<dbReference type="GO" id="GO:0016740">
    <property type="term" value="F:transferase activity"/>
    <property type="evidence" value="ECO:0007669"/>
    <property type="project" value="UniProtKB-KW"/>
</dbReference>
<evidence type="ECO:0000313" key="3">
    <source>
        <dbReference type="EMBL" id="EGC81611.1"/>
    </source>
</evidence>
<dbReference type="PANTHER" id="PTHR33799">
    <property type="entry name" value="PTS PERMEASE-RELATED-RELATED"/>
    <property type="match status" value="1"/>
</dbReference>
<dbReference type="InterPro" id="IPR051471">
    <property type="entry name" value="Bacterial_PTS_sugar_comp"/>
</dbReference>
<dbReference type="EMBL" id="AEXM01000029">
    <property type="protein sequence ID" value="EGC81611.1"/>
    <property type="molecule type" value="Genomic_DNA"/>
</dbReference>
<name>F0GX38_9FIRM</name>
<dbReference type="PROSITE" id="PS51096">
    <property type="entry name" value="PTS_EIIA_TYPE_4"/>
    <property type="match status" value="1"/>
</dbReference>
<evidence type="ECO:0000256" key="1">
    <source>
        <dbReference type="ARBA" id="ARBA00022679"/>
    </source>
</evidence>
<organism evidence="3 4">
    <name type="scientific">Anaerococcus prevotii ACS-065-V-Col13</name>
    <dbReference type="NCBI Taxonomy" id="879305"/>
    <lineage>
        <taxon>Bacteria</taxon>
        <taxon>Bacillati</taxon>
        <taxon>Bacillota</taxon>
        <taxon>Tissierellia</taxon>
        <taxon>Tissierellales</taxon>
        <taxon>Peptoniphilaceae</taxon>
        <taxon>Anaerococcus</taxon>
    </lineage>
</organism>
<evidence type="ECO:0000313" key="4">
    <source>
        <dbReference type="Proteomes" id="UP000005286"/>
    </source>
</evidence>
<feature type="domain" description="PTS EIIA type-4" evidence="2">
    <location>
        <begin position="1"/>
        <end position="123"/>
    </location>
</feature>
<dbReference type="STRING" id="879305.HMPREF9290_0723"/>
<dbReference type="RefSeq" id="WP_004835397.1">
    <property type="nucleotide sequence ID" value="NZ_AEXM01000029.1"/>
</dbReference>
<dbReference type="Pfam" id="PF03610">
    <property type="entry name" value="EIIA-man"/>
    <property type="match status" value="1"/>
</dbReference>
<dbReference type="Proteomes" id="UP000005286">
    <property type="component" value="Unassembled WGS sequence"/>
</dbReference>
<dbReference type="SUPFAM" id="SSF53062">
    <property type="entry name" value="PTS system fructose IIA component-like"/>
    <property type="match status" value="1"/>
</dbReference>
<reference evidence="3 4" key="1">
    <citation type="submission" date="2011-01" db="EMBL/GenBank/DDBJ databases">
        <authorList>
            <person name="Durkin A.S."/>
            <person name="Madupu R."/>
            <person name="Torralba M."/>
            <person name="Gillis M."/>
            <person name="Methe B."/>
            <person name="Sutton G."/>
            <person name="Nelson K.E."/>
        </authorList>
    </citation>
    <scope>NUCLEOTIDE SEQUENCE [LARGE SCALE GENOMIC DNA]</scope>
    <source>
        <strain evidence="3 4">ACS-065-V-Col13</strain>
    </source>
</reference>
<dbReference type="GO" id="GO:0009401">
    <property type="term" value="P:phosphoenolpyruvate-dependent sugar phosphotransferase system"/>
    <property type="evidence" value="ECO:0007669"/>
    <property type="project" value="InterPro"/>
</dbReference>
<dbReference type="AlphaFoldDB" id="F0GX38"/>
<dbReference type="Gene3D" id="3.40.50.510">
    <property type="entry name" value="Phosphotransferase system, mannose-type IIA component"/>
    <property type="match status" value="1"/>
</dbReference>
<dbReference type="PATRIC" id="fig|879305.3.peg.1370"/>
<dbReference type="PANTHER" id="PTHR33799:SF1">
    <property type="entry name" value="PTS SYSTEM MANNOSE-SPECIFIC EIIAB COMPONENT-RELATED"/>
    <property type="match status" value="1"/>
</dbReference>
<dbReference type="InterPro" id="IPR036662">
    <property type="entry name" value="PTS_EIIA_man-typ_sf"/>
</dbReference>